<protein>
    <submittedName>
        <fullName evidence="1">Uncharacterized protein</fullName>
    </submittedName>
</protein>
<dbReference type="SUPFAM" id="SSF46785">
    <property type="entry name" value="Winged helix' DNA-binding domain"/>
    <property type="match status" value="1"/>
</dbReference>
<evidence type="ECO:0000313" key="2">
    <source>
        <dbReference type="Proteomes" id="UP000601223"/>
    </source>
</evidence>
<dbReference type="InterPro" id="IPR036390">
    <property type="entry name" value="WH_DNA-bd_sf"/>
</dbReference>
<name>A0A8J3JHD3_9ACTN</name>
<dbReference type="Proteomes" id="UP000601223">
    <property type="component" value="Unassembled WGS sequence"/>
</dbReference>
<sequence>MTRRLDQTYRDARQLLDRHRRTPDGQHCDHARCAHETWPCTAVTTARHVIAAHTDPPPATGPEPAHTADTARVWLLTTAAYDVPPTAPLAADRGNLIELLHRMGTASIAQLAVRLGRPRPIITLILRALTTCGWATSTATA</sequence>
<dbReference type="EMBL" id="BONF01000010">
    <property type="protein sequence ID" value="GIF80693.1"/>
    <property type="molecule type" value="Genomic_DNA"/>
</dbReference>
<organism evidence="1 2">
    <name type="scientific">Catellatospora bangladeshensis</name>
    <dbReference type="NCBI Taxonomy" id="310355"/>
    <lineage>
        <taxon>Bacteria</taxon>
        <taxon>Bacillati</taxon>
        <taxon>Actinomycetota</taxon>
        <taxon>Actinomycetes</taxon>
        <taxon>Micromonosporales</taxon>
        <taxon>Micromonosporaceae</taxon>
        <taxon>Catellatospora</taxon>
    </lineage>
</organism>
<comment type="caution">
    <text evidence="1">The sequence shown here is derived from an EMBL/GenBank/DDBJ whole genome shotgun (WGS) entry which is preliminary data.</text>
</comment>
<dbReference type="AlphaFoldDB" id="A0A8J3JHD3"/>
<reference evidence="1 2" key="1">
    <citation type="submission" date="2021-01" db="EMBL/GenBank/DDBJ databases">
        <title>Whole genome shotgun sequence of Catellatospora bangladeshensis NBRC 107357.</title>
        <authorList>
            <person name="Komaki H."/>
            <person name="Tamura T."/>
        </authorList>
    </citation>
    <scope>NUCLEOTIDE SEQUENCE [LARGE SCALE GENOMIC DNA]</scope>
    <source>
        <strain evidence="1 2">NBRC 107357</strain>
    </source>
</reference>
<keyword evidence="2" id="KW-1185">Reference proteome</keyword>
<evidence type="ECO:0000313" key="1">
    <source>
        <dbReference type="EMBL" id="GIF80693.1"/>
    </source>
</evidence>
<proteinExistence type="predicted"/>
<accession>A0A8J3JHD3</accession>
<gene>
    <name evidence="1" type="ORF">Cba03nite_20420</name>
</gene>
<dbReference type="RefSeq" id="WP_203744540.1">
    <property type="nucleotide sequence ID" value="NZ_BONF01000010.1"/>
</dbReference>